<dbReference type="Pfam" id="PF00069">
    <property type="entry name" value="Pkinase"/>
    <property type="match status" value="1"/>
</dbReference>
<dbReference type="Gene3D" id="1.10.510.10">
    <property type="entry name" value="Transferase(Phosphotransferase) domain 1"/>
    <property type="match status" value="1"/>
</dbReference>
<accession>A0ABD6EBI8</accession>
<dbReference type="InterPro" id="IPR051866">
    <property type="entry name" value="Intracell_Sig-Traffick_Protein"/>
</dbReference>
<dbReference type="Gene3D" id="3.30.200.20">
    <property type="entry name" value="Phosphorylase Kinase, domain 1"/>
    <property type="match status" value="1"/>
</dbReference>
<dbReference type="InterPro" id="IPR007330">
    <property type="entry name" value="MIT_dom"/>
</dbReference>
<feature type="compositionally biased region" description="Polar residues" evidence="1">
    <location>
        <begin position="53"/>
        <end position="62"/>
    </location>
</feature>
<dbReference type="SMART" id="SM00220">
    <property type="entry name" value="S_TKc"/>
    <property type="match status" value="1"/>
</dbReference>
<keyword evidence="4" id="KW-1185">Reference proteome</keyword>
<feature type="domain" description="Protein kinase" evidence="2">
    <location>
        <begin position="250"/>
        <end position="718"/>
    </location>
</feature>
<dbReference type="SUPFAM" id="SSF56112">
    <property type="entry name" value="Protein kinase-like (PK-like)"/>
    <property type="match status" value="1"/>
</dbReference>
<feature type="region of interest" description="Disordered" evidence="1">
    <location>
        <begin position="429"/>
        <end position="449"/>
    </location>
</feature>
<organism evidence="3 4">
    <name type="scientific">Gnathostoma spinigerum</name>
    <dbReference type="NCBI Taxonomy" id="75299"/>
    <lineage>
        <taxon>Eukaryota</taxon>
        <taxon>Metazoa</taxon>
        <taxon>Ecdysozoa</taxon>
        <taxon>Nematoda</taxon>
        <taxon>Chromadorea</taxon>
        <taxon>Rhabditida</taxon>
        <taxon>Spirurina</taxon>
        <taxon>Gnathostomatomorpha</taxon>
        <taxon>Gnathostomatoidea</taxon>
        <taxon>Gnathostomatidae</taxon>
        <taxon>Gnathostoma</taxon>
    </lineage>
</organism>
<dbReference type="EMBL" id="JBGFUD010002287">
    <property type="protein sequence ID" value="MFH4977414.1"/>
    <property type="molecule type" value="Genomic_DNA"/>
</dbReference>
<dbReference type="InterPro" id="IPR011009">
    <property type="entry name" value="Kinase-like_dom_sf"/>
</dbReference>
<sequence length="737" mass="81804">MSSNEGSQEVVNRSSMLSSGGPSVISSSGSCIFDFPDIPASLASSDRTRRNRPTTSTLTIQPVTHWEVNPEEPSTTSSHSSISRVLPSIISSVSGSPVDDRNHISRTHSDSRLLSTGNVGTYFGPSSIRLSHSSVSPNARAIKLDYLYKAAQFISMAQKAELEKVYELAFNCYKGAVDALILGAQSEEDISKRNVARRKAAKYMNKAEQIYRQYLSFDGTNFLFDSWSSESFFDPNMIAFQGSPSSLRGYAVIKVLPSLEARNRVILVEEKYTGVRYVVKLLEKTSYPSKALYTSCTILPIQIPHMVHLVKFFDTENNIILMLEHIEGGRLWDFLSDYFDECTERIQVFKDLDETDGAISDLPLQEERENEQNGDVYLKELSSDTGRAVADITGSETQAGPSTAYECGKPLAGTNKYEGRHVRFSICSEGDEPRDLTDNSPTEGTGKKYQKYSFESTVLDSSVMRASDDEATAANNRVSLSCANSQNVADNICNTVDVVLSDQTPELSSISVDEEAPAPINLSSKSAGSSWSHSPLSDEKSLSQAISNVKQYLHDGKRWPRDRNLQESLILHWMAQLVSAVYCLHQQGVIIRDLNPENILIDLEGNLKLTYCGQWNNVEKEDDSNAIKNGYCAPEVSMVSQSVTDAADRWSIGCILYELLTGQTVKSACPYGMTTIIELPIPECVSLSLAARDILNKLLLHNAMERLSDEDLRSHPFFADCDWEKYDRMLHLECGYT</sequence>
<dbReference type="InterPro" id="IPR036181">
    <property type="entry name" value="MIT_dom_sf"/>
</dbReference>
<dbReference type="Gene3D" id="1.20.58.80">
    <property type="entry name" value="Phosphotransferase system, lactose/cellobiose-type IIA subunit"/>
    <property type="match status" value="1"/>
</dbReference>
<dbReference type="Pfam" id="PF04212">
    <property type="entry name" value="MIT"/>
    <property type="match status" value="1"/>
</dbReference>
<proteinExistence type="predicted"/>
<evidence type="ECO:0000313" key="4">
    <source>
        <dbReference type="Proteomes" id="UP001608902"/>
    </source>
</evidence>
<dbReference type="SMART" id="SM00745">
    <property type="entry name" value="MIT"/>
    <property type="match status" value="1"/>
</dbReference>
<dbReference type="PANTHER" id="PTHR15508:SF8">
    <property type="entry name" value="LD24550P"/>
    <property type="match status" value="1"/>
</dbReference>
<evidence type="ECO:0000259" key="2">
    <source>
        <dbReference type="PROSITE" id="PS50011"/>
    </source>
</evidence>
<feature type="region of interest" description="Disordered" evidence="1">
    <location>
        <begin position="1"/>
        <end position="22"/>
    </location>
</feature>
<protein>
    <recommendedName>
        <fullName evidence="2">Protein kinase domain-containing protein</fullName>
    </recommendedName>
</protein>
<feature type="compositionally biased region" description="Polar residues" evidence="1">
    <location>
        <begin position="1"/>
        <end position="13"/>
    </location>
</feature>
<dbReference type="SUPFAM" id="SSF116846">
    <property type="entry name" value="MIT domain"/>
    <property type="match status" value="1"/>
</dbReference>
<dbReference type="InterPro" id="IPR000719">
    <property type="entry name" value="Prot_kinase_dom"/>
</dbReference>
<evidence type="ECO:0000313" key="3">
    <source>
        <dbReference type="EMBL" id="MFH4977414.1"/>
    </source>
</evidence>
<name>A0ABD6EBI8_9BILA</name>
<dbReference type="PROSITE" id="PS50011">
    <property type="entry name" value="PROTEIN_KINASE_DOM"/>
    <property type="match status" value="1"/>
</dbReference>
<evidence type="ECO:0000256" key="1">
    <source>
        <dbReference type="SAM" id="MobiDB-lite"/>
    </source>
</evidence>
<dbReference type="CDD" id="cd02677">
    <property type="entry name" value="MIT_SNX15"/>
    <property type="match status" value="1"/>
</dbReference>
<feature type="region of interest" description="Disordered" evidence="1">
    <location>
        <begin position="42"/>
        <end position="82"/>
    </location>
</feature>
<dbReference type="AlphaFoldDB" id="A0ABD6EBI8"/>
<gene>
    <name evidence="3" type="ORF">AB6A40_004123</name>
</gene>
<comment type="caution">
    <text evidence="3">The sequence shown here is derived from an EMBL/GenBank/DDBJ whole genome shotgun (WGS) entry which is preliminary data.</text>
</comment>
<dbReference type="Proteomes" id="UP001608902">
    <property type="component" value="Unassembled WGS sequence"/>
</dbReference>
<reference evidence="3 4" key="1">
    <citation type="submission" date="2024-08" db="EMBL/GenBank/DDBJ databases">
        <title>Gnathostoma spinigerum genome.</title>
        <authorList>
            <person name="Gonzalez-Bertolin B."/>
            <person name="Monzon S."/>
            <person name="Zaballos A."/>
            <person name="Jimenez P."/>
            <person name="Dekumyoy P."/>
            <person name="Varona S."/>
            <person name="Cuesta I."/>
            <person name="Sumanam S."/>
            <person name="Adisakwattana P."/>
            <person name="Gasser R.B."/>
            <person name="Hernandez-Gonzalez A."/>
            <person name="Young N.D."/>
            <person name="Perteguer M.J."/>
        </authorList>
    </citation>
    <scope>NUCLEOTIDE SEQUENCE [LARGE SCALE GENOMIC DNA]</scope>
    <source>
        <strain evidence="3">AL3</strain>
        <tissue evidence="3">Liver</tissue>
    </source>
</reference>
<dbReference type="PANTHER" id="PTHR15508">
    <property type="entry name" value="RIBOSOMAL PROTEIN S6 KINASE"/>
    <property type="match status" value="1"/>
</dbReference>